<proteinExistence type="predicted"/>
<protein>
    <submittedName>
        <fullName evidence="1">Uncharacterized protein</fullName>
    </submittedName>
</protein>
<gene>
    <name evidence="1" type="ORF">SCHCODRAFT_232644</name>
</gene>
<dbReference type="KEGG" id="scm:SCHCO_02674447"/>
<dbReference type="EMBL" id="GL377303">
    <property type="protein sequence ID" value="EFJ00326.1"/>
    <property type="molecule type" value="Genomic_DNA"/>
</dbReference>
<keyword evidence="2" id="KW-1185">Reference proteome</keyword>
<dbReference type="HOGENOM" id="CLU_1939361_0_0_1"/>
<dbReference type="GeneID" id="9595904"/>
<evidence type="ECO:0000313" key="1">
    <source>
        <dbReference type="EMBL" id="EFJ00326.1"/>
    </source>
</evidence>
<accession>D8PX33</accession>
<organism evidence="2">
    <name type="scientific">Schizophyllum commune (strain H4-8 / FGSC 9210)</name>
    <name type="common">Split gill fungus</name>
    <dbReference type="NCBI Taxonomy" id="578458"/>
    <lineage>
        <taxon>Eukaryota</taxon>
        <taxon>Fungi</taxon>
        <taxon>Dikarya</taxon>
        <taxon>Basidiomycota</taxon>
        <taxon>Agaricomycotina</taxon>
        <taxon>Agaricomycetes</taxon>
        <taxon>Agaricomycetidae</taxon>
        <taxon>Agaricales</taxon>
        <taxon>Schizophyllaceae</taxon>
        <taxon>Schizophyllum</taxon>
    </lineage>
</organism>
<dbReference type="InParanoid" id="D8PX33"/>
<name>D8PX33_SCHCM</name>
<dbReference type="Proteomes" id="UP000007431">
    <property type="component" value="Unassembled WGS sequence"/>
</dbReference>
<dbReference type="RefSeq" id="XP_003035228.1">
    <property type="nucleotide sequence ID" value="XM_003035182.1"/>
</dbReference>
<dbReference type="AlphaFoldDB" id="D8PX33"/>
<dbReference type="VEuPathDB" id="FungiDB:SCHCODRAFT_02674447"/>
<evidence type="ECO:0000313" key="2">
    <source>
        <dbReference type="Proteomes" id="UP000007431"/>
    </source>
</evidence>
<sequence length="130" mass="14436">MSRVKTLRELSENSVIIARLVNEEVAADYKYRGTFYTRSSPLQFVAADRRAHIIEKASVLWKSGAAQAIEDGRKALETTIERVVEASPNLMTLPVCVRKVLVDVFSSEKVASIRAPYIISGAPVCYKYGV</sequence>
<reference evidence="1 2" key="1">
    <citation type="journal article" date="2010" name="Nat. Biotechnol.">
        <title>Genome sequence of the model mushroom Schizophyllum commune.</title>
        <authorList>
            <person name="Ohm R.A."/>
            <person name="de Jong J.F."/>
            <person name="Lugones L.G."/>
            <person name="Aerts A."/>
            <person name="Kothe E."/>
            <person name="Stajich J.E."/>
            <person name="de Vries R.P."/>
            <person name="Record E."/>
            <person name="Levasseur A."/>
            <person name="Baker S.E."/>
            <person name="Bartholomew K.A."/>
            <person name="Coutinho P.M."/>
            <person name="Erdmann S."/>
            <person name="Fowler T.J."/>
            <person name="Gathman A.C."/>
            <person name="Lombard V."/>
            <person name="Henrissat B."/>
            <person name="Knabe N."/>
            <person name="Kuees U."/>
            <person name="Lilly W.W."/>
            <person name="Lindquist E."/>
            <person name="Lucas S."/>
            <person name="Magnuson J.K."/>
            <person name="Piumi F."/>
            <person name="Raudaskoski M."/>
            <person name="Salamov A."/>
            <person name="Schmutz J."/>
            <person name="Schwarze F.W.M.R."/>
            <person name="vanKuyk P.A."/>
            <person name="Horton J.S."/>
            <person name="Grigoriev I.V."/>
            <person name="Woesten H.A.B."/>
        </authorList>
    </citation>
    <scope>NUCLEOTIDE SEQUENCE [LARGE SCALE GENOMIC DNA]</scope>
    <source>
        <strain evidence="2">H4-8 / FGSC 9210</strain>
    </source>
</reference>